<evidence type="ECO:0000313" key="4">
    <source>
        <dbReference type="Proteomes" id="UP000430692"/>
    </source>
</evidence>
<evidence type="ECO:0000256" key="2">
    <source>
        <dbReference type="SAM" id="Phobius"/>
    </source>
</evidence>
<sequence>MTQKNVIIVSIAAVILIIGITIGISVTPSNDTPSAEKQNSGDIQESVVSENTYTKQRNMSKYEKIAMEYLLEATFSTNIDKIKLNQLGGCKEDEDKCALVNNFYDNNDNITGRTPEFISKPGTYYVGSDIANQVLEEDSQVLIYILIPPNSMSSMKEKEPTNTYGSQSYQQSNLVVFNVKTDSSGSYKLKNYDPYSAVDYKEHYGYSEFISSSIGQQITKEANLNWRSVNVQSKTKFM</sequence>
<protein>
    <submittedName>
        <fullName evidence="3">Uncharacterized protein</fullName>
    </submittedName>
</protein>
<comment type="caution">
    <text evidence="3">The sequence shown here is derived from an EMBL/GenBank/DDBJ whole genome shotgun (WGS) entry which is preliminary data.</text>
</comment>
<dbReference type="Proteomes" id="UP000430692">
    <property type="component" value="Unassembled WGS sequence"/>
</dbReference>
<accession>A0A6I4VX49</accession>
<keyword evidence="2" id="KW-0812">Transmembrane</keyword>
<dbReference type="AlphaFoldDB" id="A0A6I4VX49"/>
<dbReference type="RefSeq" id="WP_160801861.1">
    <property type="nucleotide sequence ID" value="NZ_WUUL01000008.1"/>
</dbReference>
<gene>
    <name evidence="3" type="ORF">GSM42_12405</name>
</gene>
<feature type="region of interest" description="Disordered" evidence="1">
    <location>
        <begin position="29"/>
        <end position="50"/>
    </location>
</feature>
<organism evidence="3 4">
    <name type="scientific">Shimazuella alba</name>
    <dbReference type="NCBI Taxonomy" id="2690964"/>
    <lineage>
        <taxon>Bacteria</taxon>
        <taxon>Bacillati</taxon>
        <taxon>Bacillota</taxon>
        <taxon>Bacilli</taxon>
        <taxon>Bacillales</taxon>
        <taxon>Thermoactinomycetaceae</taxon>
        <taxon>Shimazuella</taxon>
    </lineage>
</organism>
<evidence type="ECO:0000313" key="3">
    <source>
        <dbReference type="EMBL" id="MXQ54500.1"/>
    </source>
</evidence>
<keyword evidence="4" id="KW-1185">Reference proteome</keyword>
<feature type="transmembrane region" description="Helical" evidence="2">
    <location>
        <begin position="7"/>
        <end position="26"/>
    </location>
</feature>
<keyword evidence="2" id="KW-0472">Membrane</keyword>
<proteinExistence type="predicted"/>
<keyword evidence="2" id="KW-1133">Transmembrane helix</keyword>
<reference evidence="3 4" key="1">
    <citation type="submission" date="2019-12" db="EMBL/GenBank/DDBJ databases">
        <title>Whole-genome analyses of novel actinobacteria.</title>
        <authorList>
            <person name="Sahin N."/>
            <person name="Saygin H."/>
        </authorList>
    </citation>
    <scope>NUCLEOTIDE SEQUENCE [LARGE SCALE GENOMIC DNA]</scope>
    <source>
        <strain evidence="3 4">KC615</strain>
    </source>
</reference>
<name>A0A6I4VX49_9BACL</name>
<dbReference type="EMBL" id="WUUL01000008">
    <property type="protein sequence ID" value="MXQ54500.1"/>
    <property type="molecule type" value="Genomic_DNA"/>
</dbReference>
<evidence type="ECO:0000256" key="1">
    <source>
        <dbReference type="SAM" id="MobiDB-lite"/>
    </source>
</evidence>